<dbReference type="InterPro" id="IPR043502">
    <property type="entry name" value="DNA/RNA_pol_sf"/>
</dbReference>
<dbReference type="InterPro" id="IPR043128">
    <property type="entry name" value="Rev_trsase/Diguanyl_cyclase"/>
</dbReference>
<evidence type="ECO:0000259" key="2">
    <source>
        <dbReference type="Pfam" id="PF00078"/>
    </source>
</evidence>
<dbReference type="SUPFAM" id="SSF56672">
    <property type="entry name" value="DNA/RNA polymerases"/>
    <property type="match status" value="1"/>
</dbReference>
<feature type="domain" description="Reverse transcriptase" evidence="2">
    <location>
        <begin position="295"/>
        <end position="359"/>
    </location>
</feature>
<organism evidence="3 4">
    <name type="scientific">Pyrus ussuriensis x Pyrus communis</name>
    <dbReference type="NCBI Taxonomy" id="2448454"/>
    <lineage>
        <taxon>Eukaryota</taxon>
        <taxon>Viridiplantae</taxon>
        <taxon>Streptophyta</taxon>
        <taxon>Embryophyta</taxon>
        <taxon>Tracheophyta</taxon>
        <taxon>Spermatophyta</taxon>
        <taxon>Magnoliopsida</taxon>
        <taxon>eudicotyledons</taxon>
        <taxon>Gunneridae</taxon>
        <taxon>Pentapetalae</taxon>
        <taxon>rosids</taxon>
        <taxon>fabids</taxon>
        <taxon>Rosales</taxon>
        <taxon>Rosaceae</taxon>
        <taxon>Amygdaloideae</taxon>
        <taxon>Maleae</taxon>
        <taxon>Pyrus</taxon>
    </lineage>
</organism>
<evidence type="ECO:0000256" key="1">
    <source>
        <dbReference type="SAM" id="MobiDB-lite"/>
    </source>
</evidence>
<sequence length="471" mass="54302">MAPRSRRNTTKSGNALDADEKGQENLDEYDISDIIVTIYALGEAQKEIFTTVKELKNSILKPSEKASVKDYTSREKCSQEKLVAALGKGPEKTPSFEELAAKFCKKYFQHEERVMTTQLNNMRKKYGEDPMTFVKRFRDLAHNFYDENDKEALVEICSNDIVTDYKVYLENIGISQFSRFLEVVRKTSLTFLENNNAIIFTDEDMKVAFLDHQRPLYLKEQINDIIIRSQISNNGFGNNSKRSIRYIEIDLKIDPVRIGLRPIRISGNQMPFNLDEVHYSDVDFYNDFSSAGSGRAMTSVFHDIMGMNVEDYVDDLIVKSKTREGHWEVLRKMLRRCRAYGLKMNPKKCAFGVSSSKFLRFLVHQRSINVDPDKVLLGHIPGITNRYVDALATFSFKLTVVEEQLNIVVIRMEASTIDVAFPKEVLEDDDWREIVKKEFSKPSRELNIKYLKEYINVVGTLYKRLSGGVLT</sequence>
<dbReference type="Proteomes" id="UP000327157">
    <property type="component" value="Chromosome 15"/>
</dbReference>
<feature type="region of interest" description="Disordered" evidence="1">
    <location>
        <begin position="1"/>
        <end position="23"/>
    </location>
</feature>
<reference evidence="4" key="2">
    <citation type="submission" date="2019-10" db="EMBL/GenBank/DDBJ databases">
        <title>A de novo genome assembly of a pear dwarfing rootstock.</title>
        <authorList>
            <person name="Wang F."/>
            <person name="Wang J."/>
            <person name="Li S."/>
            <person name="Zhang Y."/>
            <person name="Fang M."/>
            <person name="Ma L."/>
            <person name="Zhao Y."/>
            <person name="Jiang S."/>
        </authorList>
    </citation>
    <scope>NUCLEOTIDE SEQUENCE [LARGE SCALE GENOMIC DNA]</scope>
</reference>
<reference evidence="3 4" key="1">
    <citation type="submission" date="2019-09" db="EMBL/GenBank/DDBJ databases">
        <authorList>
            <person name="Ou C."/>
        </authorList>
    </citation>
    <scope>NUCLEOTIDE SEQUENCE [LARGE SCALE GENOMIC DNA]</scope>
    <source>
        <strain evidence="3">S2</strain>
        <tissue evidence="3">Leaf</tissue>
    </source>
</reference>
<dbReference type="PANTHER" id="PTHR24559">
    <property type="entry name" value="TRANSPOSON TY3-I GAG-POL POLYPROTEIN"/>
    <property type="match status" value="1"/>
</dbReference>
<protein>
    <recommendedName>
        <fullName evidence="2">Reverse transcriptase domain-containing protein</fullName>
    </recommendedName>
</protein>
<reference evidence="3 4" key="3">
    <citation type="submission" date="2019-11" db="EMBL/GenBank/DDBJ databases">
        <title>A de novo genome assembly of a pear dwarfing rootstock.</title>
        <authorList>
            <person name="Wang F."/>
            <person name="Wang J."/>
            <person name="Li S."/>
            <person name="Zhang Y."/>
            <person name="Fang M."/>
            <person name="Ma L."/>
            <person name="Zhao Y."/>
            <person name="Jiang S."/>
        </authorList>
    </citation>
    <scope>NUCLEOTIDE SEQUENCE [LARGE SCALE GENOMIC DNA]</scope>
    <source>
        <strain evidence="3">S2</strain>
        <tissue evidence="3">Leaf</tissue>
    </source>
</reference>
<comment type="caution">
    <text evidence="3">The sequence shown here is derived from an EMBL/GenBank/DDBJ whole genome shotgun (WGS) entry which is preliminary data.</text>
</comment>
<name>A0A5N5GQF0_9ROSA</name>
<dbReference type="PANTHER" id="PTHR24559:SF439">
    <property type="entry name" value="RETROTRANSPOSON, UNCLASSIFIED-LIKE PROTEIN"/>
    <property type="match status" value="1"/>
</dbReference>
<dbReference type="InterPro" id="IPR053134">
    <property type="entry name" value="RNA-dir_DNA_polymerase"/>
</dbReference>
<proteinExistence type="predicted"/>
<dbReference type="OrthoDB" id="1712951at2759"/>
<dbReference type="EMBL" id="SMOL01000401">
    <property type="protein sequence ID" value="KAB2617367.1"/>
    <property type="molecule type" value="Genomic_DNA"/>
</dbReference>
<dbReference type="CDD" id="cd01647">
    <property type="entry name" value="RT_LTR"/>
    <property type="match status" value="1"/>
</dbReference>
<keyword evidence="4" id="KW-1185">Reference proteome</keyword>
<dbReference type="Gene3D" id="3.30.70.270">
    <property type="match status" value="1"/>
</dbReference>
<evidence type="ECO:0000313" key="3">
    <source>
        <dbReference type="EMBL" id="KAB2617367.1"/>
    </source>
</evidence>
<evidence type="ECO:0000313" key="4">
    <source>
        <dbReference type="Proteomes" id="UP000327157"/>
    </source>
</evidence>
<dbReference type="Pfam" id="PF00078">
    <property type="entry name" value="RVT_1"/>
    <property type="match status" value="1"/>
</dbReference>
<accession>A0A5N5GQF0</accession>
<dbReference type="InterPro" id="IPR000477">
    <property type="entry name" value="RT_dom"/>
</dbReference>
<dbReference type="AlphaFoldDB" id="A0A5N5GQF0"/>
<gene>
    <name evidence="3" type="ORF">D8674_013236</name>
</gene>